<dbReference type="EMBL" id="MCFA01000033">
    <property type="protein sequence ID" value="ORY14379.1"/>
    <property type="molecule type" value="Genomic_DNA"/>
</dbReference>
<dbReference type="SUPFAM" id="SSF56091">
    <property type="entry name" value="DNA ligase/mRNA capping enzyme, catalytic domain"/>
    <property type="match status" value="1"/>
</dbReference>
<feature type="non-terminal residue" evidence="2">
    <location>
        <position position="1"/>
    </location>
</feature>
<keyword evidence="3" id="KW-1185">Reference proteome</keyword>
<feature type="domain" description="RNA ligase" evidence="1">
    <location>
        <begin position="41"/>
        <end position="238"/>
    </location>
</feature>
<evidence type="ECO:0000313" key="2">
    <source>
        <dbReference type="EMBL" id="ORY14379.1"/>
    </source>
</evidence>
<comment type="caution">
    <text evidence="2">The sequence shown here is derived from an EMBL/GenBank/DDBJ whole genome shotgun (WGS) entry which is preliminary data.</text>
</comment>
<evidence type="ECO:0000259" key="1">
    <source>
        <dbReference type="Pfam" id="PF09414"/>
    </source>
</evidence>
<dbReference type="InterPro" id="IPR021122">
    <property type="entry name" value="RNA_ligase_dom_REL/Rnl2"/>
</dbReference>
<dbReference type="Pfam" id="PF09414">
    <property type="entry name" value="RNA_ligase"/>
    <property type="match status" value="1"/>
</dbReference>
<dbReference type="Proteomes" id="UP000193144">
    <property type="component" value="Unassembled WGS sequence"/>
</dbReference>
<proteinExistence type="predicted"/>
<dbReference type="OrthoDB" id="10005335at2759"/>
<gene>
    <name evidence="2" type="ORF">BCR34DRAFT_444579</name>
</gene>
<protein>
    <recommendedName>
        <fullName evidence="1">RNA ligase domain-containing protein</fullName>
    </recommendedName>
</protein>
<sequence length="340" mass="38418">TTLYPKITTHLKEVLKTLHHQPFDPSDPTKITPLPPSIPLLGTTKLHGTHADILVHPDNSVTLQSRNNPVLLTTADNHGFAAFMSAKTLPILQLQDRYVQRWKDLNPGKMLDETVPLTIAGEWIGSNIQNGIALAQLSKRFVIISVKINNCWVLDSDFADIEDPDQGIYNISRGGFYHATLYPCEADQSRTITALEDLAEKIAARCPFAESFGVVGEGEGIVWKMVPWAEKEELWFKTKGGRFKPTYAPAPKQPATSDEKAKREQAEQVARVWCGEQRLEQGWDYLRERGIERNMKGIGQFLKWAQMDVLVEERGYIEEFGVDEKMLRGEITGLAKMWFL</sequence>
<evidence type="ECO:0000313" key="3">
    <source>
        <dbReference type="Proteomes" id="UP000193144"/>
    </source>
</evidence>
<accession>A0A1Y1ZVT8</accession>
<organism evidence="2 3">
    <name type="scientific">Clohesyomyces aquaticus</name>
    <dbReference type="NCBI Taxonomy" id="1231657"/>
    <lineage>
        <taxon>Eukaryota</taxon>
        <taxon>Fungi</taxon>
        <taxon>Dikarya</taxon>
        <taxon>Ascomycota</taxon>
        <taxon>Pezizomycotina</taxon>
        <taxon>Dothideomycetes</taxon>
        <taxon>Pleosporomycetidae</taxon>
        <taxon>Pleosporales</taxon>
        <taxon>Lindgomycetaceae</taxon>
        <taxon>Clohesyomyces</taxon>
    </lineage>
</organism>
<name>A0A1Y1ZVT8_9PLEO</name>
<dbReference type="AlphaFoldDB" id="A0A1Y1ZVT8"/>
<feature type="non-terminal residue" evidence="2">
    <location>
        <position position="340"/>
    </location>
</feature>
<reference evidence="2 3" key="1">
    <citation type="submission" date="2016-07" db="EMBL/GenBank/DDBJ databases">
        <title>Pervasive Adenine N6-methylation of Active Genes in Fungi.</title>
        <authorList>
            <consortium name="DOE Joint Genome Institute"/>
            <person name="Mondo S.J."/>
            <person name="Dannebaum R.O."/>
            <person name="Kuo R.C."/>
            <person name="Labutti K."/>
            <person name="Haridas S."/>
            <person name="Kuo A."/>
            <person name="Salamov A."/>
            <person name="Ahrendt S.R."/>
            <person name="Lipzen A."/>
            <person name="Sullivan W."/>
            <person name="Andreopoulos W.B."/>
            <person name="Clum A."/>
            <person name="Lindquist E."/>
            <person name="Daum C."/>
            <person name="Ramamoorthy G.K."/>
            <person name="Gryganskyi A."/>
            <person name="Culley D."/>
            <person name="Magnuson J.K."/>
            <person name="James T.Y."/>
            <person name="O'Malley M.A."/>
            <person name="Stajich J.E."/>
            <person name="Spatafora J.W."/>
            <person name="Visel A."/>
            <person name="Grigoriev I.V."/>
        </authorList>
    </citation>
    <scope>NUCLEOTIDE SEQUENCE [LARGE SCALE GENOMIC DNA]</scope>
    <source>
        <strain evidence="2 3">CBS 115471</strain>
    </source>
</reference>